<keyword evidence="2" id="KW-1185">Reference proteome</keyword>
<sequence>MPADQQRIDGFEPTVTAFNRAYLCALDINGTDWTQGWTYGLHQGSRAQPLWFE</sequence>
<dbReference type="Proteomes" id="UP001569428">
    <property type="component" value="Unassembled WGS sequence"/>
</dbReference>
<proteinExistence type="predicted"/>
<protein>
    <submittedName>
        <fullName evidence="1">Uncharacterized protein</fullName>
    </submittedName>
</protein>
<evidence type="ECO:0000313" key="2">
    <source>
        <dbReference type="Proteomes" id="UP001569428"/>
    </source>
</evidence>
<name>A0ABV4P1Z6_9GAMM</name>
<comment type="caution">
    <text evidence="1">The sequence shown here is derived from an EMBL/GenBank/DDBJ whole genome shotgun (WGS) entry which is preliminary data.</text>
</comment>
<accession>A0ABV4P1Z6</accession>
<dbReference type="EMBL" id="JBGMEK010000031">
    <property type="protein sequence ID" value="MFA0812027.1"/>
    <property type="molecule type" value="Genomic_DNA"/>
</dbReference>
<organism evidence="1 2">
    <name type="scientific">Microbulbifer epialgicus</name>
    <dbReference type="NCBI Taxonomy" id="393907"/>
    <lineage>
        <taxon>Bacteria</taxon>
        <taxon>Pseudomonadati</taxon>
        <taxon>Pseudomonadota</taxon>
        <taxon>Gammaproteobacteria</taxon>
        <taxon>Cellvibrionales</taxon>
        <taxon>Microbulbiferaceae</taxon>
        <taxon>Microbulbifer</taxon>
    </lineage>
</organism>
<evidence type="ECO:0000313" key="1">
    <source>
        <dbReference type="EMBL" id="MFA0812027.1"/>
    </source>
</evidence>
<gene>
    <name evidence="1" type="ORF">ACCI49_14000</name>
</gene>
<reference evidence="1 2" key="1">
    <citation type="submission" date="2024-08" db="EMBL/GenBank/DDBJ databases">
        <authorList>
            <person name="Ishaq N."/>
        </authorList>
    </citation>
    <scope>NUCLEOTIDE SEQUENCE [LARGE SCALE GENOMIC DNA]</scope>
    <source>
        <strain evidence="1 2">DSM 18651</strain>
    </source>
</reference>
<dbReference type="RefSeq" id="WP_371839642.1">
    <property type="nucleotide sequence ID" value="NZ_JBGMEK010000031.1"/>
</dbReference>